<dbReference type="InterPro" id="IPR007110">
    <property type="entry name" value="Ig-like_dom"/>
</dbReference>
<dbReference type="SMART" id="SM00408">
    <property type="entry name" value="IGc2"/>
    <property type="match status" value="3"/>
</dbReference>
<dbReference type="CDD" id="cd00063">
    <property type="entry name" value="FN3"/>
    <property type="match status" value="1"/>
</dbReference>
<dbReference type="InterPro" id="IPR036179">
    <property type="entry name" value="Ig-like_dom_sf"/>
</dbReference>
<dbReference type="Pfam" id="PF00041">
    <property type="entry name" value="fn3"/>
    <property type="match status" value="1"/>
</dbReference>
<dbReference type="AlphaFoldDB" id="A0A8S9XZH3"/>
<dbReference type="InterPro" id="IPR013098">
    <property type="entry name" value="Ig_I-set"/>
</dbReference>
<dbReference type="GO" id="GO:0005886">
    <property type="term" value="C:plasma membrane"/>
    <property type="evidence" value="ECO:0007669"/>
    <property type="project" value="TreeGrafter"/>
</dbReference>
<gene>
    <name evidence="4" type="ORF">GE061_009193</name>
</gene>
<proteinExistence type="predicted"/>
<sequence>MQKLFMWSTPCDNVPRFLTEGRHHRVVQSDTLLLPCKVSNIGNLIRAWKKGIAVLTAGGVKLSPDERLSLVHGYDLEIRDVKSEDEGDYVCQIASLTPMEITHTVEILVPPQIVEVSGSGLVEVRKGTPVGLECRAKGNPTPFYQWSRRTNTTWPGLKPINGSTINMGPATRHMAGRYQCIASNGVGRPAVREVVLKVLYAPEVDADEKWVHSGIGNQAILACTVHADPEAEVRWYRSALKLEVTDDHKTERRSNRYLLIILKVQLQDLDNYTCEAQNNFGKARQFILVSGKPHQAIFRSPSTSRWRDGYNISWSVFSYTAIEEHKLFYRRKQFDGRIPTSVLSERWGGNLTYYNVREWTDVSIAVQNDYRHVDITQEMNYMILGLEANTQYEAKVQARNTFGWSKMSDIFVFSTSSEGGFSWETHDIFQTHENEIRDLGVTAQGKAVKTWSPPAVLTSAVLLVLALNGRP</sequence>
<feature type="domain" description="Ig-like" evidence="3">
    <location>
        <begin position="202"/>
        <end position="290"/>
    </location>
</feature>
<evidence type="ECO:0000256" key="2">
    <source>
        <dbReference type="ARBA" id="ARBA00023319"/>
    </source>
</evidence>
<name>A0A8S9XZH3_APOLU</name>
<reference evidence="4" key="1">
    <citation type="journal article" date="2021" name="Mol. Ecol. Resour.">
        <title>Apolygus lucorum genome provides insights into omnivorousness and mesophyll feeding.</title>
        <authorList>
            <person name="Liu Y."/>
            <person name="Liu H."/>
            <person name="Wang H."/>
            <person name="Huang T."/>
            <person name="Liu B."/>
            <person name="Yang B."/>
            <person name="Yin L."/>
            <person name="Li B."/>
            <person name="Zhang Y."/>
            <person name="Zhang S."/>
            <person name="Jiang F."/>
            <person name="Zhang X."/>
            <person name="Ren Y."/>
            <person name="Wang B."/>
            <person name="Wang S."/>
            <person name="Lu Y."/>
            <person name="Wu K."/>
            <person name="Fan W."/>
            <person name="Wang G."/>
        </authorList>
    </citation>
    <scope>NUCLEOTIDE SEQUENCE</scope>
    <source>
        <strain evidence="4">12Hb</strain>
    </source>
</reference>
<evidence type="ECO:0000313" key="5">
    <source>
        <dbReference type="Proteomes" id="UP000466442"/>
    </source>
</evidence>
<dbReference type="InterPro" id="IPR013783">
    <property type="entry name" value="Ig-like_fold"/>
</dbReference>
<keyword evidence="5" id="KW-1185">Reference proteome</keyword>
<dbReference type="EMBL" id="WIXP02000002">
    <property type="protein sequence ID" value="KAF6214450.1"/>
    <property type="molecule type" value="Genomic_DNA"/>
</dbReference>
<evidence type="ECO:0000259" key="3">
    <source>
        <dbReference type="PROSITE" id="PS50835"/>
    </source>
</evidence>
<dbReference type="GO" id="GO:0050808">
    <property type="term" value="P:synapse organization"/>
    <property type="evidence" value="ECO:0007669"/>
    <property type="project" value="TreeGrafter"/>
</dbReference>
<dbReference type="Pfam" id="PF13927">
    <property type="entry name" value="Ig_3"/>
    <property type="match status" value="1"/>
</dbReference>
<dbReference type="CDD" id="cd00096">
    <property type="entry name" value="Ig"/>
    <property type="match status" value="1"/>
</dbReference>
<dbReference type="Gene3D" id="2.60.40.10">
    <property type="entry name" value="Immunoglobulins"/>
    <property type="match status" value="4"/>
</dbReference>
<dbReference type="PANTHER" id="PTHR45080:SF33">
    <property type="entry name" value="IG-LIKE DOMAIN-CONTAINING PROTEIN"/>
    <property type="match status" value="1"/>
</dbReference>
<dbReference type="Pfam" id="PF07679">
    <property type="entry name" value="I-set"/>
    <property type="match status" value="1"/>
</dbReference>
<protein>
    <recommendedName>
        <fullName evidence="3">Ig-like domain-containing protein</fullName>
    </recommendedName>
</protein>
<dbReference type="PANTHER" id="PTHR45080">
    <property type="entry name" value="CONTACTIN 5"/>
    <property type="match status" value="1"/>
</dbReference>
<dbReference type="GO" id="GO:0030424">
    <property type="term" value="C:axon"/>
    <property type="evidence" value="ECO:0007669"/>
    <property type="project" value="TreeGrafter"/>
</dbReference>
<keyword evidence="2" id="KW-0393">Immunoglobulin domain</keyword>
<dbReference type="GO" id="GO:0007156">
    <property type="term" value="P:homophilic cell adhesion via plasma membrane adhesion molecules"/>
    <property type="evidence" value="ECO:0007669"/>
    <property type="project" value="TreeGrafter"/>
</dbReference>
<feature type="domain" description="Ig-like" evidence="3">
    <location>
        <begin position="15"/>
        <end position="102"/>
    </location>
</feature>
<keyword evidence="1" id="KW-0677">Repeat</keyword>
<accession>A0A8S9XZH3</accession>
<dbReference type="GO" id="GO:0008046">
    <property type="term" value="F:axon guidance receptor activity"/>
    <property type="evidence" value="ECO:0007669"/>
    <property type="project" value="TreeGrafter"/>
</dbReference>
<feature type="domain" description="Ig-like" evidence="3">
    <location>
        <begin position="111"/>
        <end position="196"/>
    </location>
</feature>
<evidence type="ECO:0000256" key="1">
    <source>
        <dbReference type="ARBA" id="ARBA00022737"/>
    </source>
</evidence>
<dbReference type="InterPro" id="IPR003961">
    <property type="entry name" value="FN3_dom"/>
</dbReference>
<dbReference type="SUPFAM" id="SSF49265">
    <property type="entry name" value="Fibronectin type III"/>
    <property type="match status" value="1"/>
</dbReference>
<comment type="caution">
    <text evidence="4">The sequence shown here is derived from an EMBL/GenBank/DDBJ whole genome shotgun (WGS) entry which is preliminary data.</text>
</comment>
<dbReference type="InterPro" id="IPR036116">
    <property type="entry name" value="FN3_sf"/>
</dbReference>
<dbReference type="InterPro" id="IPR003598">
    <property type="entry name" value="Ig_sub2"/>
</dbReference>
<organism evidence="4 5">
    <name type="scientific">Apolygus lucorum</name>
    <name type="common">Small green plant bug</name>
    <name type="synonym">Lygocoris lucorum</name>
    <dbReference type="NCBI Taxonomy" id="248454"/>
    <lineage>
        <taxon>Eukaryota</taxon>
        <taxon>Metazoa</taxon>
        <taxon>Ecdysozoa</taxon>
        <taxon>Arthropoda</taxon>
        <taxon>Hexapoda</taxon>
        <taxon>Insecta</taxon>
        <taxon>Pterygota</taxon>
        <taxon>Neoptera</taxon>
        <taxon>Paraneoptera</taxon>
        <taxon>Hemiptera</taxon>
        <taxon>Heteroptera</taxon>
        <taxon>Panheteroptera</taxon>
        <taxon>Cimicomorpha</taxon>
        <taxon>Miridae</taxon>
        <taxon>Mirini</taxon>
        <taxon>Apolygus</taxon>
    </lineage>
</organism>
<dbReference type="SUPFAM" id="SSF48726">
    <property type="entry name" value="Immunoglobulin"/>
    <property type="match status" value="3"/>
</dbReference>
<dbReference type="OrthoDB" id="6159398at2759"/>
<dbReference type="GO" id="GO:0043025">
    <property type="term" value="C:neuronal cell body"/>
    <property type="evidence" value="ECO:0007669"/>
    <property type="project" value="TreeGrafter"/>
</dbReference>
<dbReference type="PROSITE" id="PS50835">
    <property type="entry name" value="IG_LIKE"/>
    <property type="match status" value="3"/>
</dbReference>
<dbReference type="InterPro" id="IPR050958">
    <property type="entry name" value="Cell_Adh-Cytoskel_Orgn"/>
</dbReference>
<dbReference type="Proteomes" id="UP000466442">
    <property type="component" value="Unassembled WGS sequence"/>
</dbReference>
<dbReference type="SMART" id="SM00409">
    <property type="entry name" value="IG"/>
    <property type="match status" value="3"/>
</dbReference>
<dbReference type="InterPro" id="IPR003599">
    <property type="entry name" value="Ig_sub"/>
</dbReference>
<evidence type="ECO:0000313" key="4">
    <source>
        <dbReference type="EMBL" id="KAF6214450.1"/>
    </source>
</evidence>